<proteinExistence type="inferred from homology"/>
<comment type="function">
    <text evidence="1">Broad specificity carboxypetidase that releases amino acids sequentially from the C-terminus, including neutral, aromatic, polar and basic residues.</text>
</comment>
<organism evidence="5 6">
    <name type="scientific">Rubripirellula reticaptiva</name>
    <dbReference type="NCBI Taxonomy" id="2528013"/>
    <lineage>
        <taxon>Bacteria</taxon>
        <taxon>Pseudomonadati</taxon>
        <taxon>Planctomycetota</taxon>
        <taxon>Planctomycetia</taxon>
        <taxon>Pirellulales</taxon>
        <taxon>Pirellulaceae</taxon>
        <taxon>Rubripirellula</taxon>
    </lineage>
</organism>
<dbReference type="CDD" id="cd06460">
    <property type="entry name" value="M32_Taq"/>
    <property type="match status" value="1"/>
</dbReference>
<keyword evidence="1" id="KW-0645">Protease</keyword>
<evidence type="ECO:0000256" key="4">
    <source>
        <dbReference type="SAM" id="MobiDB-lite"/>
    </source>
</evidence>
<dbReference type="Pfam" id="PF02074">
    <property type="entry name" value="Peptidase_M32"/>
    <property type="match status" value="1"/>
</dbReference>
<feature type="binding site" evidence="2">
    <location>
        <position position="252"/>
    </location>
    <ligand>
        <name>Zn(2+)</name>
        <dbReference type="ChEBI" id="CHEBI:29105"/>
        <note>catalytic</note>
    </ligand>
</feature>
<dbReference type="GO" id="GO:0006508">
    <property type="term" value="P:proteolysis"/>
    <property type="evidence" value="ECO:0007669"/>
    <property type="project" value="UniProtKB-UniRule"/>
</dbReference>
<dbReference type="GO" id="GO:0046872">
    <property type="term" value="F:metal ion binding"/>
    <property type="evidence" value="ECO:0007669"/>
    <property type="project" value="UniProtKB-KW"/>
</dbReference>
<accession>A0A5C6EDU5</accession>
<sequence>MKLQTAADTLEWDERTGMPSGGGDYRAEQVSMLRGMVHELRTDAQYGDDLCRLIDDVAGQDPHSDESATVRELHRDWDRDRKLPTPLVRKTSEATVKGQQVWDAARKSNDFAKFRPSLENIISLKREAGERWSEGSDRTPYEALLDEYEPDASVEQLQKIFDDVRVPLVKLIAEIKDAPVQPNVSILEQDFCVDAQRKFSHRISKLIGFDFDRGRLDETSHPFCTTLGPKDIRILTRFETNWVPSGIFGTLHETGHGLYEQGMRYEWFGLPPGSYVSLGMHESQSRLWENQVGRSRAFWSHLYEETQATFAPQLDNVTLDEFHFAVNTIRPSLIRVEADEATYNLHIIIRFDLERQLIEGTLSVADLPAAWNSRYQSDLGITPPSDADGVLQDVHWSAGLIGYFPTYTLGNLASAQLYDAAAVELGDLEAMFAQGNFKPLLEWLVEHVHRHGRCYSGSELIQKATGKPLSADALVGYLQGKLRPLYGLS</sequence>
<dbReference type="EMBL" id="SJPX01000005">
    <property type="protein sequence ID" value="TWU47903.1"/>
    <property type="molecule type" value="Genomic_DNA"/>
</dbReference>
<feature type="region of interest" description="Disordered" evidence="4">
    <location>
        <begin position="1"/>
        <end position="24"/>
    </location>
</feature>
<dbReference type="PANTHER" id="PTHR34217">
    <property type="entry name" value="METAL-DEPENDENT CARBOXYPEPTIDASE"/>
    <property type="match status" value="1"/>
</dbReference>
<reference evidence="5 6" key="1">
    <citation type="submission" date="2019-02" db="EMBL/GenBank/DDBJ databases">
        <title>Deep-cultivation of Planctomycetes and their phenomic and genomic characterization uncovers novel biology.</title>
        <authorList>
            <person name="Wiegand S."/>
            <person name="Jogler M."/>
            <person name="Boedeker C."/>
            <person name="Pinto D."/>
            <person name="Vollmers J."/>
            <person name="Rivas-Marin E."/>
            <person name="Kohn T."/>
            <person name="Peeters S.H."/>
            <person name="Heuer A."/>
            <person name="Rast P."/>
            <person name="Oberbeckmann S."/>
            <person name="Bunk B."/>
            <person name="Jeske O."/>
            <person name="Meyerdierks A."/>
            <person name="Storesund J.E."/>
            <person name="Kallscheuer N."/>
            <person name="Luecker S."/>
            <person name="Lage O.M."/>
            <person name="Pohl T."/>
            <person name="Merkel B.J."/>
            <person name="Hornburger P."/>
            <person name="Mueller R.-W."/>
            <person name="Bruemmer F."/>
            <person name="Labrenz M."/>
            <person name="Spormann A.M."/>
            <person name="Op Den Camp H."/>
            <person name="Overmann J."/>
            <person name="Amann R."/>
            <person name="Jetten M.S.M."/>
            <person name="Mascher T."/>
            <person name="Medema M.H."/>
            <person name="Devos D.P."/>
            <person name="Kaster A.-K."/>
            <person name="Ovreas L."/>
            <person name="Rohde M."/>
            <person name="Galperin M.Y."/>
            <person name="Jogler C."/>
        </authorList>
    </citation>
    <scope>NUCLEOTIDE SEQUENCE [LARGE SCALE GENOMIC DNA]</scope>
    <source>
        <strain evidence="5 6">Poly59</strain>
    </source>
</reference>
<evidence type="ECO:0000256" key="1">
    <source>
        <dbReference type="PIRNR" id="PIRNR006615"/>
    </source>
</evidence>
<keyword evidence="2" id="KW-0862">Zinc</keyword>
<dbReference type="AlphaFoldDB" id="A0A5C6EDU5"/>
<name>A0A5C6EDU5_9BACT</name>
<feature type="binding site" evidence="2">
    <location>
        <position position="256"/>
    </location>
    <ligand>
        <name>Zn(2+)</name>
        <dbReference type="ChEBI" id="CHEBI:29105"/>
        <note>catalytic</note>
    </ligand>
</feature>
<protein>
    <recommendedName>
        <fullName evidence="1">Metal-dependent carboxypeptidase</fullName>
        <ecNumber evidence="1">3.4.17.19</ecNumber>
    </recommendedName>
</protein>
<dbReference type="PRINTS" id="PR00998">
    <property type="entry name" value="CRBOXYPTASET"/>
</dbReference>
<keyword evidence="1 5" id="KW-0121">Carboxypeptidase</keyword>
<dbReference type="Proteomes" id="UP000317977">
    <property type="component" value="Unassembled WGS sequence"/>
</dbReference>
<dbReference type="InterPro" id="IPR001333">
    <property type="entry name" value="Peptidase_M32_Taq"/>
</dbReference>
<dbReference type="Gene3D" id="1.10.1370.30">
    <property type="match status" value="1"/>
</dbReference>
<keyword evidence="6" id="KW-1185">Reference proteome</keyword>
<comment type="cofactor">
    <cofactor evidence="2">
        <name>Zn(2+)</name>
        <dbReference type="ChEBI" id="CHEBI:29105"/>
    </cofactor>
    <text evidence="2">Binds 1 zinc ion per subunit.</text>
</comment>
<keyword evidence="1 5" id="KW-0378">Hydrolase</keyword>
<comment type="caution">
    <text evidence="5">The sequence shown here is derived from an EMBL/GenBank/DDBJ whole genome shotgun (WGS) entry which is preliminary data.</text>
</comment>
<evidence type="ECO:0000313" key="5">
    <source>
        <dbReference type="EMBL" id="TWU47903.1"/>
    </source>
</evidence>
<evidence type="ECO:0000256" key="2">
    <source>
        <dbReference type="PIRSR" id="PIRSR006615-1"/>
    </source>
</evidence>
<evidence type="ECO:0000256" key="3">
    <source>
        <dbReference type="PIRSR" id="PIRSR006615-2"/>
    </source>
</evidence>
<dbReference type="EC" id="3.4.17.19" evidence="1"/>
<dbReference type="PANTHER" id="PTHR34217:SF1">
    <property type="entry name" value="CARBOXYPEPTIDASE 1"/>
    <property type="match status" value="1"/>
</dbReference>
<feature type="active site" description="Proton donor/acceptor" evidence="3">
    <location>
        <position position="253"/>
    </location>
</feature>
<keyword evidence="1" id="KW-0482">Metalloprotease</keyword>
<dbReference type="GO" id="GO:0004181">
    <property type="term" value="F:metallocarboxypeptidase activity"/>
    <property type="evidence" value="ECO:0007669"/>
    <property type="project" value="UniProtKB-UniRule"/>
</dbReference>
<dbReference type="PROSITE" id="PS52034">
    <property type="entry name" value="PEPTIDASE_M32"/>
    <property type="match status" value="1"/>
</dbReference>
<comment type="catalytic activity">
    <reaction evidence="1">
        <text>Release of a C-terminal amino acid with broad specificity, except for -Pro.</text>
        <dbReference type="EC" id="3.4.17.19"/>
    </reaction>
</comment>
<dbReference type="SUPFAM" id="SSF55486">
    <property type="entry name" value="Metalloproteases ('zincins'), catalytic domain"/>
    <property type="match status" value="1"/>
</dbReference>
<feature type="binding site" evidence="2">
    <location>
        <position position="282"/>
    </location>
    <ligand>
        <name>Zn(2+)</name>
        <dbReference type="ChEBI" id="CHEBI:29105"/>
        <note>catalytic</note>
    </ligand>
</feature>
<evidence type="ECO:0000313" key="6">
    <source>
        <dbReference type="Proteomes" id="UP000317977"/>
    </source>
</evidence>
<keyword evidence="1 2" id="KW-0479">Metal-binding</keyword>
<comment type="similarity">
    <text evidence="1">Belongs to the peptidase M32 family.</text>
</comment>
<gene>
    <name evidence="5" type="ORF">Poly59_47470</name>
</gene>
<dbReference type="PIRSF" id="PIRSF006615">
    <property type="entry name" value="Zn_crbxpep_Taq"/>
    <property type="match status" value="1"/>
</dbReference>